<evidence type="ECO:0000313" key="1">
    <source>
        <dbReference type="EMBL" id="KAJ9652973.1"/>
    </source>
</evidence>
<protein>
    <submittedName>
        <fullName evidence="1">Uncharacterized protein</fullName>
    </submittedName>
</protein>
<organism evidence="1 2">
    <name type="scientific">Neophaeococcomyces mojaviensis</name>
    <dbReference type="NCBI Taxonomy" id="3383035"/>
    <lineage>
        <taxon>Eukaryota</taxon>
        <taxon>Fungi</taxon>
        <taxon>Dikarya</taxon>
        <taxon>Ascomycota</taxon>
        <taxon>Pezizomycotina</taxon>
        <taxon>Eurotiomycetes</taxon>
        <taxon>Chaetothyriomycetidae</taxon>
        <taxon>Chaetothyriales</taxon>
        <taxon>Chaetothyriales incertae sedis</taxon>
        <taxon>Neophaeococcomyces</taxon>
    </lineage>
</organism>
<proteinExistence type="predicted"/>
<dbReference type="Proteomes" id="UP001172386">
    <property type="component" value="Unassembled WGS sequence"/>
</dbReference>
<sequence length="1177" mass="129245">MDAAEADADVKLYKASGELLAELQAKLPLLLRAHTGKPRKCVFYVKTAELIRLLDSFQEWPQLLDPILADLVHSLADAFLSYCLNSHDAYSQPSSIHVTHIEPLSRAICRLLYVFCKVRGHKVILRLLNNEPKWIEPLLMCFQAWSGQMSWEERYVILLWLSHLMLAPFELSTISAFSSKNEAVPEAFAKHGLPDVAQVLLAVALKHLCFPSKDREAASTLVVRLALRGDMQRLRLPGAVIDWCTQQLSINDNHAASDQYRHVGLLTLLYGMINSASSAEAAPFIEKTFRTCYLLSTDDSEGAIAARQAAPSRKLLIKSIRSSLLHMTALSANGSETASELLDTALEEGIQILLEWLADSDTPVRQAASKALGSTILKLPGEMAIEVIQAVLDCLNENMLLENRRTGQLVAVTDLLAVDMDQYRKNVNAVNPLQWHGAMLTLGHVLFRRSPPPEQLSTILEALVMGLNFEQRSNVGTSLGVGVRDAACFGLWSLARKYTTSEVRAADLPATSKAVHVLEQAESISTLQRIATELVLSSCLDPSGNLRRGSSAALQELIGRHPDEIESGISVVQQVDYHAVARRSRAMSEVSEAVSQLGEVYHVSLLYALLDWRGCRAVDAESRRQAASTAGLLLSKAELNVQTCFCREVVAQIQDLKSSNVGSNAATRHGLLLTLAAILEQALAYTSGKHEMLEVLSPVLRDFETTVGSLVGKTTSDLVNVLGATAKLIAAEANLAPEMHAIIPEAAFLLSVQPILNRCTVATEDELVSQAAAEANGAVFELLNLEAKSALLESWLSVILPKKRSDYTCKGRIESLSMISALLGSNDALASFKLRIASFLSSIIPSDLAIETRVNAMDGISKVIKSIDCSDTELLAVLIRAITSGLLDYTNDQRGDVGSLLRLSSITTAQDFLLKTDKSALETLIRPVARLAAEKLTKVRFLAWTCLSKFWHTFMGETQPVQCFQHVADVSSFEYFRQLVELLTVTALREDVLTGLVTSIAGGADDISRDASDAFIAFLYDQRRVDLEKQFRWITTFLLSELRRLAMHDDREVVPLLGTLCLILEQFGTDLAIDEIEMLDVMEILQSPAADIPCIEALIRLLSLLSIMYSSKQQTMDRITRKLLHKWPKVRHSAVEAVFMLHKGAVPLAVDWNANPVQNKAAVVELRKAIGVAGRAA</sequence>
<accession>A0ACC2ZZ49</accession>
<keyword evidence="2" id="KW-1185">Reference proteome</keyword>
<comment type="caution">
    <text evidence="1">The sequence shown here is derived from an EMBL/GenBank/DDBJ whole genome shotgun (WGS) entry which is preliminary data.</text>
</comment>
<reference evidence="1" key="1">
    <citation type="submission" date="2022-10" db="EMBL/GenBank/DDBJ databases">
        <title>Culturing micro-colonial fungi from biological soil crusts in the Mojave desert and describing Neophaeococcomyces mojavensis, and introducing the new genera and species Taxawa tesnikishii.</title>
        <authorList>
            <person name="Kurbessoian T."/>
            <person name="Stajich J.E."/>
        </authorList>
    </citation>
    <scope>NUCLEOTIDE SEQUENCE</scope>
    <source>
        <strain evidence="1">JES_112</strain>
    </source>
</reference>
<name>A0ACC2ZZ49_9EURO</name>
<evidence type="ECO:0000313" key="2">
    <source>
        <dbReference type="Proteomes" id="UP001172386"/>
    </source>
</evidence>
<gene>
    <name evidence="1" type="ORF">H2198_007786</name>
</gene>
<dbReference type="EMBL" id="JAPDRQ010000173">
    <property type="protein sequence ID" value="KAJ9652973.1"/>
    <property type="molecule type" value="Genomic_DNA"/>
</dbReference>